<dbReference type="EMBL" id="JAKJXO020000009">
    <property type="protein sequence ID" value="KAL1600790.1"/>
    <property type="molecule type" value="Genomic_DNA"/>
</dbReference>
<sequence length="115" mass="13350">MKDLSVNVHRVEDAITTQDRDAAMTRDSDYDILRYLTEEEAKKLYGEGWWPKVTNTELNERRREAIMSQKNVVGEGERGEEEEGVEGKGNVELVEGIVHGTRRRTRLGRLLRLRH</sequence>
<proteinExistence type="predicted"/>
<dbReference type="Proteomes" id="UP001521785">
    <property type="component" value="Unassembled WGS sequence"/>
</dbReference>
<gene>
    <name evidence="1" type="ORF">SLS60_007178</name>
</gene>
<evidence type="ECO:0000313" key="1">
    <source>
        <dbReference type="EMBL" id="KAL1600790.1"/>
    </source>
</evidence>
<organism evidence="1 2">
    <name type="scientific">Paraconiothyrium brasiliense</name>
    <dbReference type="NCBI Taxonomy" id="300254"/>
    <lineage>
        <taxon>Eukaryota</taxon>
        <taxon>Fungi</taxon>
        <taxon>Dikarya</taxon>
        <taxon>Ascomycota</taxon>
        <taxon>Pezizomycotina</taxon>
        <taxon>Dothideomycetes</taxon>
        <taxon>Pleosporomycetidae</taxon>
        <taxon>Pleosporales</taxon>
        <taxon>Massarineae</taxon>
        <taxon>Didymosphaeriaceae</taxon>
        <taxon>Paraconiothyrium</taxon>
    </lineage>
</organism>
<accession>A0ABR3R8L8</accession>
<protein>
    <submittedName>
        <fullName evidence="1">Uncharacterized protein</fullName>
    </submittedName>
</protein>
<name>A0ABR3R8L8_9PLEO</name>
<keyword evidence="2" id="KW-1185">Reference proteome</keyword>
<reference evidence="1 2" key="1">
    <citation type="submission" date="2024-02" db="EMBL/GenBank/DDBJ databases">
        <title>De novo assembly and annotation of 12 fungi associated with fruit tree decline syndrome in Ontario, Canada.</title>
        <authorList>
            <person name="Sulman M."/>
            <person name="Ellouze W."/>
            <person name="Ilyukhin E."/>
        </authorList>
    </citation>
    <scope>NUCLEOTIDE SEQUENCE [LARGE SCALE GENOMIC DNA]</scope>
    <source>
        <strain evidence="1 2">M42-189</strain>
    </source>
</reference>
<comment type="caution">
    <text evidence="1">The sequence shown here is derived from an EMBL/GenBank/DDBJ whole genome shotgun (WGS) entry which is preliminary data.</text>
</comment>
<evidence type="ECO:0000313" key="2">
    <source>
        <dbReference type="Proteomes" id="UP001521785"/>
    </source>
</evidence>